<organism evidence="2 3">
    <name type="scientific">Actinomadura barringtoniae</name>
    <dbReference type="NCBI Taxonomy" id="1427535"/>
    <lineage>
        <taxon>Bacteria</taxon>
        <taxon>Bacillati</taxon>
        <taxon>Actinomycetota</taxon>
        <taxon>Actinomycetes</taxon>
        <taxon>Streptosporangiales</taxon>
        <taxon>Thermomonosporaceae</taxon>
        <taxon>Actinomadura</taxon>
    </lineage>
</organism>
<name>A0A939P5S7_9ACTN</name>
<feature type="domain" description="Tox-PL" evidence="1">
    <location>
        <begin position="11"/>
        <end position="122"/>
    </location>
</feature>
<proteinExistence type="predicted"/>
<evidence type="ECO:0000313" key="3">
    <source>
        <dbReference type="Proteomes" id="UP000669179"/>
    </source>
</evidence>
<dbReference type="Proteomes" id="UP000669179">
    <property type="component" value="Unassembled WGS sequence"/>
</dbReference>
<protein>
    <recommendedName>
        <fullName evidence="1">Tox-PL domain-containing protein</fullName>
    </recommendedName>
</protein>
<comment type="caution">
    <text evidence="2">The sequence shown here is derived from an EMBL/GenBank/DDBJ whole genome shotgun (WGS) entry which is preliminary data.</text>
</comment>
<keyword evidence="3" id="KW-1185">Reference proteome</keyword>
<evidence type="ECO:0000259" key="1">
    <source>
        <dbReference type="Pfam" id="PF15644"/>
    </source>
</evidence>
<gene>
    <name evidence="2" type="ORF">J4573_01950</name>
</gene>
<sequence>MTQYESSRTSNALECALSFITTWNGNPKVAATLRYDPQDALSILRGDTRARERAERELGANFRYIGPDGSALRAIADRLLHLGHGHAAVIVNGWPPHEGTGTHAWNACNHEGTITWIDPNTGDRGAEPLYPEPYGVWAIITDTTGRGMP</sequence>
<dbReference type="Pfam" id="PF15644">
    <property type="entry name" value="Gln_amidase"/>
    <property type="match status" value="1"/>
</dbReference>
<reference evidence="2" key="1">
    <citation type="submission" date="2021-03" db="EMBL/GenBank/DDBJ databases">
        <authorList>
            <person name="Kanchanasin P."/>
            <person name="Saeng-In P."/>
            <person name="Phongsopitanun W."/>
            <person name="Yuki M."/>
            <person name="Kudo T."/>
            <person name="Ohkuma M."/>
            <person name="Tanasupawat S."/>
        </authorList>
    </citation>
    <scope>NUCLEOTIDE SEQUENCE</scope>
    <source>
        <strain evidence="2">GKU 128</strain>
    </source>
</reference>
<dbReference type="InterPro" id="IPR028908">
    <property type="entry name" value="Tox-PL_dom"/>
</dbReference>
<dbReference type="RefSeq" id="WP_208253432.1">
    <property type="nucleotide sequence ID" value="NZ_JAGEOJ010000001.1"/>
</dbReference>
<accession>A0A939P5S7</accession>
<evidence type="ECO:0000313" key="2">
    <source>
        <dbReference type="EMBL" id="MBO2445842.1"/>
    </source>
</evidence>
<dbReference type="AlphaFoldDB" id="A0A939P5S7"/>
<dbReference type="EMBL" id="JAGEOJ010000001">
    <property type="protein sequence ID" value="MBO2445842.1"/>
    <property type="molecule type" value="Genomic_DNA"/>
</dbReference>